<dbReference type="AlphaFoldDB" id="A0A699ZSL2"/>
<reference evidence="1 2" key="1">
    <citation type="submission" date="2020-02" db="EMBL/GenBank/DDBJ databases">
        <title>Draft genome sequence of Haematococcus lacustris strain NIES-144.</title>
        <authorList>
            <person name="Morimoto D."/>
            <person name="Nakagawa S."/>
            <person name="Yoshida T."/>
            <person name="Sawayama S."/>
        </authorList>
    </citation>
    <scope>NUCLEOTIDE SEQUENCE [LARGE SCALE GENOMIC DNA]</scope>
    <source>
        <strain evidence="1 2">NIES-144</strain>
    </source>
</reference>
<dbReference type="EMBL" id="BLLF01002667">
    <property type="protein sequence ID" value="GFH24915.1"/>
    <property type="molecule type" value="Genomic_DNA"/>
</dbReference>
<proteinExistence type="predicted"/>
<organism evidence="1 2">
    <name type="scientific">Haematococcus lacustris</name>
    <name type="common">Green alga</name>
    <name type="synonym">Haematococcus pluvialis</name>
    <dbReference type="NCBI Taxonomy" id="44745"/>
    <lineage>
        <taxon>Eukaryota</taxon>
        <taxon>Viridiplantae</taxon>
        <taxon>Chlorophyta</taxon>
        <taxon>core chlorophytes</taxon>
        <taxon>Chlorophyceae</taxon>
        <taxon>CS clade</taxon>
        <taxon>Chlamydomonadales</taxon>
        <taxon>Haematococcaceae</taxon>
        <taxon>Haematococcus</taxon>
    </lineage>
</organism>
<sequence length="64" mass="6999">MVVGWRRVFAHTADIFFTRGIARPDTGEISSLSLEPCPGSSVVVSLFQLPYNADTVAAFIAREQ</sequence>
<keyword evidence="2" id="KW-1185">Reference proteome</keyword>
<dbReference type="PANTHER" id="PTHR35748:SF1">
    <property type="entry name" value="OS05G0358400 PROTEIN"/>
    <property type="match status" value="1"/>
</dbReference>
<dbReference type="Proteomes" id="UP000485058">
    <property type="component" value="Unassembled WGS sequence"/>
</dbReference>
<dbReference type="PANTHER" id="PTHR35748">
    <property type="entry name" value="OS05G0358400 PROTEIN"/>
    <property type="match status" value="1"/>
</dbReference>
<accession>A0A699ZSL2</accession>
<protein>
    <submittedName>
        <fullName evidence="1">Uncharacterized protein</fullName>
    </submittedName>
</protein>
<feature type="non-terminal residue" evidence="1">
    <location>
        <position position="1"/>
    </location>
</feature>
<evidence type="ECO:0000313" key="2">
    <source>
        <dbReference type="Proteomes" id="UP000485058"/>
    </source>
</evidence>
<gene>
    <name evidence="1" type="ORF">HaLaN_22793</name>
</gene>
<name>A0A699ZSL2_HAELA</name>
<feature type="non-terminal residue" evidence="1">
    <location>
        <position position="64"/>
    </location>
</feature>
<comment type="caution">
    <text evidence="1">The sequence shown here is derived from an EMBL/GenBank/DDBJ whole genome shotgun (WGS) entry which is preliminary data.</text>
</comment>
<evidence type="ECO:0000313" key="1">
    <source>
        <dbReference type="EMBL" id="GFH24915.1"/>
    </source>
</evidence>